<feature type="region of interest" description="Disordered" evidence="11">
    <location>
        <begin position="1734"/>
        <end position="1771"/>
    </location>
</feature>
<dbReference type="SMART" id="SM01345">
    <property type="entry name" value="Rapamycin_bind"/>
    <property type="match status" value="1"/>
</dbReference>
<keyword evidence="16" id="KW-1185">Reference proteome</keyword>
<dbReference type="EC" id="2.7.11.1" evidence="2"/>
<dbReference type="InterPro" id="IPR036940">
    <property type="entry name" value="PI3/4_kinase_cat_sf"/>
</dbReference>
<evidence type="ECO:0000259" key="12">
    <source>
        <dbReference type="PROSITE" id="PS50290"/>
    </source>
</evidence>
<organism evidence="14 16">
    <name type="scientific">Didymodactylos carnosus</name>
    <dbReference type="NCBI Taxonomy" id="1234261"/>
    <lineage>
        <taxon>Eukaryota</taxon>
        <taxon>Metazoa</taxon>
        <taxon>Spiralia</taxon>
        <taxon>Gnathifera</taxon>
        <taxon>Rotifera</taxon>
        <taxon>Eurotatoria</taxon>
        <taxon>Bdelloidea</taxon>
        <taxon>Philodinida</taxon>
        <taxon>Philodinidae</taxon>
        <taxon>Didymodactylos</taxon>
    </lineage>
</organism>
<dbReference type="GO" id="GO:0005524">
    <property type="term" value="F:ATP binding"/>
    <property type="evidence" value="ECO:0007669"/>
    <property type="project" value="UniProtKB-KW"/>
</dbReference>
<dbReference type="InterPro" id="IPR050517">
    <property type="entry name" value="DDR_Repair_Kinase"/>
</dbReference>
<keyword evidence="5" id="KW-0547">Nucleotide-binding</keyword>
<sequence length="2312" mass="264638">MAYRGNRHNSYYGSKAPQIASINDDDINLSEDHQIILNDESKFARLIKKLLRDDGSIDSRAQRLQEFQNYLDKPDNTKFILKLARPALNLLYHQFQDRLNEDLRPELARCIGLIGFVMMNEGDPKFADWIFERLNEVKKNDTFRQYLVGSLHISIGNEEQIHCLSKDIQKISGMLKKILESVSSAPLMIIITETIIDLAKIYPLTFQTIFVDIVDILIGWYIEPYPTDRILDFTSKALNKFRLFWLEQIESTTLPLLNNFIDDADSYAQLCSTSTLTRYNEENFATLTDKIAALYRAFVTVLRSLSDDFTSSNLLPDHLVTNWLKKILHTTSIVINDIRFGSVAVYANASVRILIETFSQLDDTMHKDLIDFVTQQTLLSSKDWPIEADSNLIRLITKIIDFTREHVPISFANSILHRNSRLWIYRFLHATSLIQDALQLFNRLLSMKNIPVVLQVYQSILADITQNFNVILPTLKQKTINIGGGSGGSSSTDETMIDVTEDNAEAAIIFDCSALCQIGNAKGNLIGMYALSPSLFELLSRHLQLTNSKLARQFPASHFAVLKTLYSHCVAHEHFILSSDLFNSNSTSDRMMMSLSSSTKDHLEDILKLHHRLIVNSHTSCHDTNKLVLNWLAEIIDSLPQDDRGLFSLPLLLKICHSIVDTAYSDEEEICALCCRLLTKILRRHSDLEATLLVRLFDLCRFWLQCNEPSIRDNYFAILCCLPVNINVSKFPISGAIISKNDYSGFASIVKRNHMATSYSGTFTVHCFNLTIGYILIGHQMPRMYANTWLDRLFQSCQRKWTDTTKYKQHQRALAYEQIPNFGNDALLWFWAIWECAQYCVMNKLKTSLGKPQETFLALEETLRAFAWPVTKTDTLSSSSDHVPSTSSNSNEANIEKPEWWCDLHRCGLLLQLIECLEKCIYNAYEGTALSLPQLPKPIKFFFMTNKSTCFEWLNRIRIPIILTAVRSGQYEAAVRNCWQYITHICTLGQAETSEFEFVVISFVQSLIKLHNSMALNGIYVWLKNTHQLRWQWIKAAEYEAAGSLEKAANEYRRLLKEHFENLSKSSSENSTGEKTNDTTTTTTTISSALLKFLTQKVYECYISLHQWSEVMLWNETCIKMQNGLLQDENEDLKTAMETNIDMNAVKAMGCFENRDFEGMKMAMRKLPFVQSSADELARSVPCGWDMDAYDMLAPIETLKAIAKRRSGLWSLNTLLQLTQELTRVHTVDEHASWSDERAAIGQIAALYQSEHRDLPFLSSSKFAPIQHSVKALNSILLYSQPYFGNPASSSANTNWSELRLSAARLARQQDNFTLSSKLLIQQFLSDQQSSANYSFDNYSLHTIVNLLERQPNVATIELETETAKLMYSMAVNKITNNTNNNNNNNLNITSAIEFLSRCILRYMTSEKQRSSTCLEKCSRNLLHIVKWLRSSNDVNNSNTTSYIQNSTTTGKLFHLRKQYLLTGFGTDIASEPYVRSNIPSDQLLMGELLDFSTTMCPSLAKSWFSFADFCYTWGKQLLTSQTQLSQVEIRQKIQKVLPQELPTEEVNEIYRIITSSSVNEDDDLETTTDEQTLLESQRTSLSKACSLLTKRKDLLDKIISFHPFYDKRRYFLLDQACRSYFTYLKLSNYTDDANSTTIKPIRIVYDDDASNVLVTLRLLRVLVRYPQQMKETFENGLKNMPTVSWKRIIPQLFSRLNHADSIVRDCVTNLLCRIAKDFPQLLLYPVVVGTTDGGRSKTTTKTMFGPATSTLTSRGGDDGGSDDDNSDNVTDENIQEGEGTLAMDNSFRLLFDILSETNSHVVSQVKLFVYELRRITVLWEELWLGTLTQLQEEIGRRVDNLKDELQRLETMSHLTKDEKEFIIKEKQDVVFKSFLTVLETINQITKSTTETPREEFFQNEYCKQIDGAIEQMKQPISLTNPHGCWLGFRQLYTLLHRSGKRSAVVYSMNQISPKLSNIKNSVIPIPGDDGQFYTIMSVGQTVQVLPTKTRPKKLMFVGSNGRRYQYLLKGLEDLHLDERIMQLLSTINVMFTKMNRTEPWTYEARNYAVIPLASRSGLIQWVEGAIPLFTLYKRWQQRQAMAQTMKAQSENHDPNINPVQKPNDVYYNKLNALLKEKGKQAVDDRREVALPVIRQCLEELIRETPGDLLSSRSLAVTSMIGYIIGLGDRHLDNVLVDLKTGQIIHIDYNVCFEKGKKLRVPEKVPYRMTQNLQHALGIAGLEGVFFVSSENVLRILRLGKETLLNLLEAFVYDPLIDWTGHDTSIIAAFYGGERNLLDQITMKKRLVEKDVLIRMFRIRSLEIRQSWANLG</sequence>
<accession>A0A814UBE1</accession>
<dbReference type="PROSITE" id="PS50290">
    <property type="entry name" value="PI3_4_KINASE_3"/>
    <property type="match status" value="1"/>
</dbReference>
<keyword evidence="7" id="KW-0067">ATP-binding</keyword>
<comment type="caution">
    <text evidence="14">The sequence shown here is derived from an EMBL/GenBank/DDBJ whole genome shotgun (WGS) entry which is preliminary data.</text>
</comment>
<dbReference type="Pfam" id="PF00454">
    <property type="entry name" value="PI3_PI4_kinase"/>
    <property type="match status" value="1"/>
</dbReference>
<evidence type="ECO:0000256" key="8">
    <source>
        <dbReference type="ARBA" id="ARBA00047899"/>
    </source>
</evidence>
<feature type="coiled-coil region" evidence="10">
    <location>
        <begin position="1832"/>
        <end position="1859"/>
    </location>
</feature>
<feature type="compositionally biased region" description="Acidic residues" evidence="11">
    <location>
        <begin position="1760"/>
        <end position="1771"/>
    </location>
</feature>
<evidence type="ECO:0000256" key="11">
    <source>
        <dbReference type="SAM" id="MobiDB-lite"/>
    </source>
</evidence>
<dbReference type="Pfam" id="PF15785">
    <property type="entry name" value="SMG1"/>
    <property type="match status" value="1"/>
</dbReference>
<dbReference type="EMBL" id="CAJNOQ010007628">
    <property type="protein sequence ID" value="CAF1174376.1"/>
    <property type="molecule type" value="Genomic_DNA"/>
</dbReference>
<comment type="catalytic activity">
    <reaction evidence="8">
        <text>L-threonyl-[protein] + ATP = O-phospho-L-threonyl-[protein] + ADP + H(+)</text>
        <dbReference type="Rhea" id="RHEA:46608"/>
        <dbReference type="Rhea" id="RHEA-COMP:11060"/>
        <dbReference type="Rhea" id="RHEA-COMP:11605"/>
        <dbReference type="ChEBI" id="CHEBI:15378"/>
        <dbReference type="ChEBI" id="CHEBI:30013"/>
        <dbReference type="ChEBI" id="CHEBI:30616"/>
        <dbReference type="ChEBI" id="CHEBI:61977"/>
        <dbReference type="ChEBI" id="CHEBI:456216"/>
        <dbReference type="EC" id="2.7.11.1"/>
    </reaction>
</comment>
<evidence type="ECO:0000256" key="7">
    <source>
        <dbReference type="ARBA" id="ARBA00022840"/>
    </source>
</evidence>
<dbReference type="SUPFAM" id="SSF48371">
    <property type="entry name" value="ARM repeat"/>
    <property type="match status" value="1"/>
</dbReference>
<gene>
    <name evidence="14" type="ORF">GPM918_LOCUS22356</name>
    <name evidence="15" type="ORF">SRO942_LOCUS22354</name>
</gene>
<dbReference type="PANTHER" id="PTHR11139">
    <property type="entry name" value="ATAXIA TELANGIECTASIA MUTATED ATM -RELATED"/>
    <property type="match status" value="1"/>
</dbReference>
<evidence type="ECO:0000256" key="10">
    <source>
        <dbReference type="SAM" id="Coils"/>
    </source>
</evidence>
<keyword evidence="6" id="KW-0418">Kinase</keyword>
<dbReference type="OrthoDB" id="10065496at2759"/>
<dbReference type="Proteomes" id="UP000681722">
    <property type="component" value="Unassembled WGS sequence"/>
</dbReference>
<protein>
    <recommendedName>
        <fullName evidence="2">non-specific serine/threonine protein kinase</fullName>
        <ecNumber evidence="2">2.7.11.1</ecNumber>
    </recommendedName>
</protein>
<evidence type="ECO:0000313" key="14">
    <source>
        <dbReference type="EMBL" id="CAF1174376.1"/>
    </source>
</evidence>
<dbReference type="InterPro" id="IPR011009">
    <property type="entry name" value="Kinase-like_dom_sf"/>
</dbReference>
<dbReference type="CDD" id="cd05170">
    <property type="entry name" value="PIKKc_SMG1"/>
    <property type="match status" value="1"/>
</dbReference>
<evidence type="ECO:0000256" key="6">
    <source>
        <dbReference type="ARBA" id="ARBA00022777"/>
    </source>
</evidence>
<dbReference type="SMART" id="SM00146">
    <property type="entry name" value="PI3Kc"/>
    <property type="match status" value="1"/>
</dbReference>
<dbReference type="GO" id="GO:0004674">
    <property type="term" value="F:protein serine/threonine kinase activity"/>
    <property type="evidence" value="ECO:0007669"/>
    <property type="project" value="UniProtKB-KW"/>
</dbReference>
<feature type="domain" description="PI3K/PI4K catalytic" evidence="12">
    <location>
        <begin position="1979"/>
        <end position="2300"/>
    </location>
</feature>
<dbReference type="SUPFAM" id="SSF56112">
    <property type="entry name" value="Protein kinase-like (PK-like)"/>
    <property type="match status" value="1"/>
</dbReference>
<keyword evidence="10" id="KW-0175">Coiled coil</keyword>
<dbReference type="Gene3D" id="1.10.1070.11">
    <property type="entry name" value="Phosphatidylinositol 3-/4-kinase, catalytic domain"/>
    <property type="match status" value="1"/>
</dbReference>
<comment type="catalytic activity">
    <reaction evidence="9">
        <text>L-seryl-[protein] + ATP = O-phospho-L-seryl-[protein] + ADP + H(+)</text>
        <dbReference type="Rhea" id="RHEA:17989"/>
        <dbReference type="Rhea" id="RHEA-COMP:9863"/>
        <dbReference type="Rhea" id="RHEA-COMP:11604"/>
        <dbReference type="ChEBI" id="CHEBI:15378"/>
        <dbReference type="ChEBI" id="CHEBI:29999"/>
        <dbReference type="ChEBI" id="CHEBI:30616"/>
        <dbReference type="ChEBI" id="CHEBI:83421"/>
        <dbReference type="ChEBI" id="CHEBI:456216"/>
        <dbReference type="EC" id="2.7.11.1"/>
    </reaction>
</comment>
<evidence type="ECO:0000313" key="16">
    <source>
        <dbReference type="Proteomes" id="UP000663829"/>
    </source>
</evidence>
<evidence type="ECO:0000256" key="9">
    <source>
        <dbReference type="ARBA" id="ARBA00048679"/>
    </source>
</evidence>
<evidence type="ECO:0000259" key="13">
    <source>
        <dbReference type="PROSITE" id="PS51189"/>
    </source>
</evidence>
<dbReference type="GO" id="GO:0000184">
    <property type="term" value="P:nuclear-transcribed mRNA catabolic process, nonsense-mediated decay"/>
    <property type="evidence" value="ECO:0007669"/>
    <property type="project" value="InterPro"/>
</dbReference>
<dbReference type="EMBL" id="CAJOBC010007628">
    <property type="protein sequence ID" value="CAF3938258.1"/>
    <property type="molecule type" value="Genomic_DNA"/>
</dbReference>
<dbReference type="InterPro" id="IPR016024">
    <property type="entry name" value="ARM-type_fold"/>
</dbReference>
<dbReference type="InterPro" id="IPR039414">
    <property type="entry name" value="SMG1_PIKKc"/>
</dbReference>
<name>A0A814UBE1_9BILA</name>
<dbReference type="InterPro" id="IPR000403">
    <property type="entry name" value="PI3/4_kinase_cat_dom"/>
</dbReference>
<dbReference type="InterPro" id="IPR031559">
    <property type="entry name" value="SMG1"/>
</dbReference>
<reference evidence="14" key="1">
    <citation type="submission" date="2021-02" db="EMBL/GenBank/DDBJ databases">
        <authorList>
            <person name="Nowell W R."/>
        </authorList>
    </citation>
    <scope>NUCLEOTIDE SEQUENCE</scope>
</reference>
<dbReference type="InterPro" id="IPR018936">
    <property type="entry name" value="PI3/4_kinase_CS"/>
</dbReference>
<evidence type="ECO:0000256" key="4">
    <source>
        <dbReference type="ARBA" id="ARBA00022679"/>
    </source>
</evidence>
<keyword evidence="4" id="KW-0808">Transferase</keyword>
<dbReference type="PROSITE" id="PS51189">
    <property type="entry name" value="FAT"/>
    <property type="match status" value="1"/>
</dbReference>
<feature type="domain" description="FAT" evidence="13">
    <location>
        <begin position="1152"/>
        <end position="1733"/>
    </location>
</feature>
<dbReference type="Proteomes" id="UP000663829">
    <property type="component" value="Unassembled WGS sequence"/>
</dbReference>
<evidence type="ECO:0000256" key="3">
    <source>
        <dbReference type="ARBA" id="ARBA00022527"/>
    </source>
</evidence>
<evidence type="ECO:0000256" key="2">
    <source>
        <dbReference type="ARBA" id="ARBA00012513"/>
    </source>
</evidence>
<keyword evidence="3" id="KW-0723">Serine/threonine-protein kinase</keyword>
<dbReference type="PROSITE" id="PS00916">
    <property type="entry name" value="PI3_4_KINASE_2"/>
    <property type="match status" value="1"/>
</dbReference>
<evidence type="ECO:0000256" key="1">
    <source>
        <dbReference type="ARBA" id="ARBA00011031"/>
    </source>
</evidence>
<evidence type="ECO:0000313" key="15">
    <source>
        <dbReference type="EMBL" id="CAF3938258.1"/>
    </source>
</evidence>
<dbReference type="Gene3D" id="3.30.1010.10">
    <property type="entry name" value="Phosphatidylinositol 3-kinase Catalytic Subunit, Chain A, domain 4"/>
    <property type="match status" value="1"/>
</dbReference>
<dbReference type="InterPro" id="IPR014009">
    <property type="entry name" value="PIK_FAT"/>
</dbReference>
<dbReference type="GO" id="GO:0005634">
    <property type="term" value="C:nucleus"/>
    <property type="evidence" value="ECO:0007669"/>
    <property type="project" value="TreeGrafter"/>
</dbReference>
<dbReference type="PANTHER" id="PTHR11139:SF71">
    <property type="entry name" value="SERINE_THREONINE-PROTEIN KINASE SMG1"/>
    <property type="match status" value="1"/>
</dbReference>
<proteinExistence type="inferred from homology"/>
<evidence type="ECO:0000256" key="5">
    <source>
        <dbReference type="ARBA" id="ARBA00022741"/>
    </source>
</evidence>
<comment type="similarity">
    <text evidence="1">Belongs to the PI3/PI4-kinase family.</text>
</comment>